<name>A0A0R1X5P4_9LACO</name>
<dbReference type="eggNOG" id="COG0433">
    <property type="taxonomic scope" value="Bacteria"/>
</dbReference>
<dbReference type="EMBL" id="AZFW01000126">
    <property type="protein sequence ID" value="KRM25157.1"/>
    <property type="molecule type" value="Genomic_DNA"/>
</dbReference>
<dbReference type="PANTHER" id="PTHR30121">
    <property type="entry name" value="UNCHARACTERIZED PROTEIN YJGR-RELATED"/>
    <property type="match status" value="1"/>
</dbReference>
<dbReference type="AlphaFoldDB" id="A0A0R1X5P4"/>
<dbReference type="InterPro" id="IPR027417">
    <property type="entry name" value="P-loop_NTPase"/>
</dbReference>
<dbReference type="InterPro" id="IPR051162">
    <property type="entry name" value="T4SS_component"/>
</dbReference>
<comment type="caution">
    <text evidence="1">The sequence shown here is derived from an EMBL/GenBank/DDBJ whole genome shotgun (WGS) entry which is preliminary data.</text>
</comment>
<dbReference type="RefSeq" id="WP_035440980.1">
    <property type="nucleotide sequence ID" value="NZ_AUEH01000046.1"/>
</dbReference>
<accession>A0A0R1X5P4</accession>
<evidence type="ECO:0000313" key="2">
    <source>
        <dbReference type="Proteomes" id="UP000050949"/>
    </source>
</evidence>
<dbReference type="OrthoDB" id="9804380at2"/>
<protein>
    <recommendedName>
        <fullName evidence="3">ATP-binding protein</fullName>
    </recommendedName>
</protein>
<dbReference type="Proteomes" id="UP000050949">
    <property type="component" value="Unassembled WGS sequence"/>
</dbReference>
<proteinExistence type="predicted"/>
<dbReference type="SUPFAM" id="SSF52540">
    <property type="entry name" value="P-loop containing nucleoside triphosphate hydrolases"/>
    <property type="match status" value="1"/>
</dbReference>
<sequence>MALDLRLPWQKKDKAQTVTMDPHAALSQRKLQELDDNGYDLGFLHRIQPAGGLTFDERHAMGGDGYFNVLYVTKFPHDPNLFWLAYLTNNPYTIAEVDVKTDSTEKVVGSIDRTLNELGDRAKNDRKQTDQANAADEWQDLLSYARQLKRAGEIAKLIKVRIMVYAPTLEALDQRTSDLKATLKGLDYRTTVFLFEQEYEYKSFSASYSQQEKWINNKRGQSLPASTLGKGVPFHYQSLQDPLGYPYGTTNTGGTFIFDQFRYTKNRRSFNGMVLGKMGFGKSTLMKMMEEATVVRGNFVRIIDKVKEYEKLAKSQGGIVINLDGSEGRINPWEVYPTITDADGLVVQEKSSFAQAVAKLSGDLGQLNSDFTGTDMKEVRMLIRAHYVDHGIVPPNFMNTSVKVNITGLEPEKYPTYSSFMNFLRRVQKSPGMLPVNIHNRVLDMLITTITDLLDGHGSMFDGPSTIKNLSDQQIVVYDTSAVANMEPAVYRVQLSSALSLIWADALRNGRRQNYLLRQKKIEPDQIQYLNVLFDESHNLINTNNIAAVEYVSNFEREMRKFRAGVVFATQSPQEMIPEGAASTDIAKLKTIFELTQFKVLFNLDDSLLARMRELLGDSLTDSEYMSIPDLEMGHAILSLGSKQSYRVKFEPSDRQLELFGGQ</sequence>
<gene>
    <name evidence="1" type="ORF">FC91_GL001095</name>
</gene>
<evidence type="ECO:0008006" key="3">
    <source>
        <dbReference type="Google" id="ProtNLM"/>
    </source>
</evidence>
<reference evidence="1 2" key="1">
    <citation type="journal article" date="2015" name="Genome Announc.">
        <title>Expanding the biotechnology potential of lactobacilli through comparative genomics of 213 strains and associated genera.</title>
        <authorList>
            <person name="Sun Z."/>
            <person name="Harris H.M."/>
            <person name="McCann A."/>
            <person name="Guo C."/>
            <person name="Argimon S."/>
            <person name="Zhang W."/>
            <person name="Yang X."/>
            <person name="Jeffery I.B."/>
            <person name="Cooney J.C."/>
            <person name="Kagawa T.F."/>
            <person name="Liu W."/>
            <person name="Song Y."/>
            <person name="Salvetti E."/>
            <person name="Wrobel A."/>
            <person name="Rasinkangas P."/>
            <person name="Parkhill J."/>
            <person name="Rea M.C."/>
            <person name="O'Sullivan O."/>
            <person name="Ritari J."/>
            <person name="Douillard F.P."/>
            <person name="Paul Ross R."/>
            <person name="Yang R."/>
            <person name="Briner A.E."/>
            <person name="Felis G.E."/>
            <person name="de Vos W.M."/>
            <person name="Barrangou R."/>
            <person name="Klaenhammer T.R."/>
            <person name="Caufield P.W."/>
            <person name="Cui Y."/>
            <person name="Zhang H."/>
            <person name="O'Toole P.W."/>
        </authorList>
    </citation>
    <scope>NUCLEOTIDE SEQUENCE [LARGE SCALE GENOMIC DNA]</scope>
    <source>
        <strain evidence="1 2">DSM 16991</strain>
    </source>
</reference>
<dbReference type="Gene3D" id="3.40.50.300">
    <property type="entry name" value="P-loop containing nucleotide triphosphate hydrolases"/>
    <property type="match status" value="2"/>
</dbReference>
<evidence type="ECO:0000313" key="1">
    <source>
        <dbReference type="EMBL" id="KRM25157.1"/>
    </source>
</evidence>
<dbReference type="PANTHER" id="PTHR30121:SF6">
    <property type="entry name" value="SLR6007 PROTEIN"/>
    <property type="match status" value="1"/>
</dbReference>
<dbReference type="PATRIC" id="fig|1122147.4.peg.1134"/>
<organism evidence="1 2">
    <name type="scientific">Schleiferilactobacillus harbinensis DSM 16991</name>
    <dbReference type="NCBI Taxonomy" id="1122147"/>
    <lineage>
        <taxon>Bacteria</taxon>
        <taxon>Bacillati</taxon>
        <taxon>Bacillota</taxon>
        <taxon>Bacilli</taxon>
        <taxon>Lactobacillales</taxon>
        <taxon>Lactobacillaceae</taxon>
        <taxon>Schleiferilactobacillus</taxon>
    </lineage>
</organism>